<organism evidence="1 2">
    <name type="scientific">Burkholderia multivorans</name>
    <dbReference type="NCBI Taxonomy" id="87883"/>
    <lineage>
        <taxon>Bacteria</taxon>
        <taxon>Pseudomonadati</taxon>
        <taxon>Pseudomonadota</taxon>
        <taxon>Betaproteobacteria</taxon>
        <taxon>Burkholderiales</taxon>
        <taxon>Burkholderiaceae</taxon>
        <taxon>Burkholderia</taxon>
        <taxon>Burkholderia cepacia complex</taxon>
    </lineage>
</organism>
<comment type="caution">
    <text evidence="1">The sequence shown here is derived from an EMBL/GenBank/DDBJ whole genome shotgun (WGS) entry which is preliminary data.</text>
</comment>
<accession>A0A228EA35</accession>
<name>A0A228EA35_9BURK</name>
<dbReference type="EMBL" id="PVGH01000029">
    <property type="protein sequence ID" value="PRF64341.1"/>
    <property type="molecule type" value="Genomic_DNA"/>
</dbReference>
<dbReference type="OrthoDB" id="3762237at2"/>
<evidence type="ECO:0008006" key="3">
    <source>
        <dbReference type="Google" id="ProtNLM"/>
    </source>
</evidence>
<gene>
    <name evidence="1" type="ORF">C6Q15_05645</name>
</gene>
<sequence>MDMRIGTTPVELGSPTVDVPAGGYYDRFRMNPELDEMARDPAAGNVDFFRRMPKRIVESSVGAIRAPNFYYRSGSVQLLFVAPLAALSARYPIVSPRNHR</sequence>
<dbReference type="KEGG" id="bmk:DM80_5749"/>
<reference evidence="1 2" key="1">
    <citation type="submission" date="2018-03" db="EMBL/GenBank/DDBJ databases">
        <authorList>
            <person name="Keele B.F."/>
        </authorList>
    </citation>
    <scope>NUCLEOTIDE SEQUENCE [LARGE SCALE GENOMIC DNA]</scope>
    <source>
        <strain evidence="1 2">AU19729</strain>
    </source>
</reference>
<proteinExistence type="predicted"/>
<dbReference type="AlphaFoldDB" id="A0A228EA35"/>
<protein>
    <recommendedName>
        <fullName evidence="3">Acetoacetate decarboxylase</fullName>
    </recommendedName>
</protein>
<evidence type="ECO:0000313" key="2">
    <source>
        <dbReference type="Proteomes" id="UP000238982"/>
    </source>
</evidence>
<evidence type="ECO:0000313" key="1">
    <source>
        <dbReference type="EMBL" id="PRF64341.1"/>
    </source>
</evidence>
<dbReference type="Proteomes" id="UP000238982">
    <property type="component" value="Unassembled WGS sequence"/>
</dbReference>